<sequence>MAYNGDKGLYSHLGENGSGGHYPPQRYYPPGGYPQSGYPQHGGYPPQVYPVSSGHGGHAGMGLLAGGGAA</sequence>
<comment type="caution">
    <text evidence="2">The sequence shown here is derived from an EMBL/GenBank/DDBJ whole genome shotgun (WGS) entry which is preliminary data.</text>
</comment>
<evidence type="ECO:0000256" key="1">
    <source>
        <dbReference type="SAM" id="MobiDB-lite"/>
    </source>
</evidence>
<accession>A0A6L2KTV9</accession>
<dbReference type="EMBL" id="BKCJ010002849">
    <property type="protein sequence ID" value="GEU51324.1"/>
    <property type="molecule type" value="Genomic_DNA"/>
</dbReference>
<feature type="compositionally biased region" description="Low complexity" evidence="1">
    <location>
        <begin position="21"/>
        <end position="50"/>
    </location>
</feature>
<name>A0A6L2KTV9_TANCI</name>
<proteinExistence type="predicted"/>
<organism evidence="2">
    <name type="scientific">Tanacetum cinerariifolium</name>
    <name type="common">Dalmatian daisy</name>
    <name type="synonym">Chrysanthemum cinerariifolium</name>
    <dbReference type="NCBI Taxonomy" id="118510"/>
    <lineage>
        <taxon>Eukaryota</taxon>
        <taxon>Viridiplantae</taxon>
        <taxon>Streptophyta</taxon>
        <taxon>Embryophyta</taxon>
        <taxon>Tracheophyta</taxon>
        <taxon>Spermatophyta</taxon>
        <taxon>Magnoliopsida</taxon>
        <taxon>eudicotyledons</taxon>
        <taxon>Gunneridae</taxon>
        <taxon>Pentapetalae</taxon>
        <taxon>asterids</taxon>
        <taxon>campanulids</taxon>
        <taxon>Asterales</taxon>
        <taxon>Asteraceae</taxon>
        <taxon>Asteroideae</taxon>
        <taxon>Anthemideae</taxon>
        <taxon>Anthemidinae</taxon>
        <taxon>Tanacetum</taxon>
    </lineage>
</organism>
<evidence type="ECO:0000313" key="2">
    <source>
        <dbReference type="EMBL" id="GEU51324.1"/>
    </source>
</evidence>
<reference evidence="2" key="1">
    <citation type="journal article" date="2019" name="Sci. Rep.">
        <title>Draft genome of Tanacetum cinerariifolium, the natural source of mosquito coil.</title>
        <authorList>
            <person name="Yamashiro T."/>
            <person name="Shiraishi A."/>
            <person name="Satake H."/>
            <person name="Nakayama K."/>
        </authorList>
    </citation>
    <scope>NUCLEOTIDE SEQUENCE</scope>
</reference>
<gene>
    <name evidence="2" type="ORF">Tci_023302</name>
</gene>
<protein>
    <submittedName>
        <fullName evidence="2">Uncharacterized protein</fullName>
    </submittedName>
</protein>
<dbReference type="AlphaFoldDB" id="A0A6L2KTV9"/>
<feature type="region of interest" description="Disordered" evidence="1">
    <location>
        <begin position="1"/>
        <end position="51"/>
    </location>
</feature>